<feature type="non-terminal residue" evidence="2">
    <location>
        <position position="1"/>
    </location>
</feature>
<feature type="domain" description="Transposase MuDR plant" evidence="1">
    <location>
        <begin position="19"/>
        <end position="77"/>
    </location>
</feature>
<organism evidence="2 3">
    <name type="scientific">Prunus dulcis</name>
    <name type="common">Almond</name>
    <name type="synonym">Amygdalus dulcis</name>
    <dbReference type="NCBI Taxonomy" id="3755"/>
    <lineage>
        <taxon>Eukaryota</taxon>
        <taxon>Viridiplantae</taxon>
        <taxon>Streptophyta</taxon>
        <taxon>Embryophyta</taxon>
        <taxon>Tracheophyta</taxon>
        <taxon>Spermatophyta</taxon>
        <taxon>Magnoliopsida</taxon>
        <taxon>eudicotyledons</taxon>
        <taxon>Gunneridae</taxon>
        <taxon>Pentapetalae</taxon>
        <taxon>rosids</taxon>
        <taxon>fabids</taxon>
        <taxon>Rosales</taxon>
        <taxon>Rosaceae</taxon>
        <taxon>Amygdaloideae</taxon>
        <taxon>Amygdaleae</taxon>
        <taxon>Prunus</taxon>
    </lineage>
</organism>
<gene>
    <name evidence="2" type="ORF">ALMOND_2B021781</name>
</gene>
<dbReference type="PANTHER" id="PTHR31973:SF199">
    <property type="entry name" value="SWIM-TYPE DOMAIN-CONTAINING PROTEIN"/>
    <property type="match status" value="1"/>
</dbReference>
<dbReference type="EMBL" id="CABIKO010000980">
    <property type="protein sequence ID" value="VVA40420.1"/>
    <property type="molecule type" value="Genomic_DNA"/>
</dbReference>
<dbReference type="InterPro" id="IPR004332">
    <property type="entry name" value="Transposase_MuDR"/>
</dbReference>
<dbReference type="PANTHER" id="PTHR31973">
    <property type="entry name" value="POLYPROTEIN, PUTATIVE-RELATED"/>
    <property type="match status" value="1"/>
</dbReference>
<proteinExistence type="predicted"/>
<evidence type="ECO:0000259" key="1">
    <source>
        <dbReference type="Pfam" id="PF03108"/>
    </source>
</evidence>
<dbReference type="Pfam" id="PF03108">
    <property type="entry name" value="DBD_Tnp_Mut"/>
    <property type="match status" value="1"/>
</dbReference>
<name>A0A5E4GL08_PRUDU</name>
<accession>A0A5E4GL08</accession>
<dbReference type="InParanoid" id="A0A5E4GL08"/>
<sequence length="255" mass="29321">KDEVLGELRRKMNRMPKGLKVGLKFATVEMFRKAVRIYFINYGRELIFMNNDYNKIRVVCEEGCPFVIHTSSVSGSTYLQVKTFNPTHVCSKGSKNIHATASWLAERYDGQLRLNPNWTASSFTEQVHQDYDYRPSRAIVYRARAMAVDIVEGSFSKQYEVLCDYYHELRTRNVGSTVIIKFEMEGDRSRFQRIYICLAACKKGILDGCRPMVYLDGCHVKRPHAGQVLFQMGVDANNGMFPLAYVYVEIESNST</sequence>
<protein>
    <submittedName>
        <fullName evidence="2">PREDICTED: transposon</fullName>
    </submittedName>
</protein>
<dbReference type="Proteomes" id="UP000327085">
    <property type="component" value="Chromosome 8"/>
</dbReference>
<dbReference type="Gramene" id="VVA40420">
    <property type="protein sequence ID" value="VVA40420"/>
    <property type="gene ID" value="Prudul26B021781"/>
</dbReference>
<evidence type="ECO:0000313" key="2">
    <source>
        <dbReference type="EMBL" id="VVA40420.1"/>
    </source>
</evidence>
<dbReference type="AlphaFoldDB" id="A0A5E4GL08"/>
<evidence type="ECO:0000313" key="3">
    <source>
        <dbReference type="Proteomes" id="UP000327085"/>
    </source>
</evidence>
<dbReference type="OMA" id="RCASEMY"/>
<reference evidence="3" key="1">
    <citation type="journal article" date="2020" name="Plant J.">
        <title>Transposons played a major role in the diversification between the closely related almond and peach genomes: results from the almond genome sequence.</title>
        <authorList>
            <person name="Alioto T."/>
            <person name="Alexiou K.G."/>
            <person name="Bardil A."/>
            <person name="Barteri F."/>
            <person name="Castanera R."/>
            <person name="Cruz F."/>
            <person name="Dhingra A."/>
            <person name="Duval H."/>
            <person name="Fernandez I Marti A."/>
            <person name="Frias L."/>
            <person name="Galan B."/>
            <person name="Garcia J.L."/>
            <person name="Howad W."/>
            <person name="Gomez-Garrido J."/>
            <person name="Gut M."/>
            <person name="Julca I."/>
            <person name="Morata J."/>
            <person name="Puigdomenech P."/>
            <person name="Ribeca P."/>
            <person name="Rubio Cabetas M.J."/>
            <person name="Vlasova A."/>
            <person name="Wirthensohn M."/>
            <person name="Garcia-Mas J."/>
            <person name="Gabaldon T."/>
            <person name="Casacuberta J.M."/>
            <person name="Arus P."/>
        </authorList>
    </citation>
    <scope>NUCLEOTIDE SEQUENCE [LARGE SCALE GENOMIC DNA]</scope>
    <source>
        <strain evidence="3">cv. Texas</strain>
    </source>
</reference>
<feature type="non-terminal residue" evidence="2">
    <location>
        <position position="255"/>
    </location>
</feature>